<evidence type="ECO:0000313" key="13">
    <source>
        <dbReference type="Proteomes" id="UP000017837"/>
    </source>
</evidence>
<keyword evidence="13" id="KW-1185">Reference proteome</keyword>
<dbReference type="Proteomes" id="UP000017837">
    <property type="component" value="Unassembled WGS sequence"/>
</dbReference>
<evidence type="ECO:0000256" key="1">
    <source>
        <dbReference type="ARBA" id="ARBA00000971"/>
    </source>
</evidence>
<dbReference type="PANTHER" id="PTHR47245">
    <property type="entry name" value="PEPTIDYLPROLYL ISOMERASE"/>
    <property type="match status" value="1"/>
</dbReference>
<dbReference type="PANTHER" id="PTHR47245:SF2">
    <property type="entry name" value="PEPTIDYL-PROLYL CIS-TRANS ISOMERASE HP_0175-RELATED"/>
    <property type="match status" value="1"/>
</dbReference>
<comment type="catalytic activity">
    <reaction evidence="1">
        <text>[protein]-peptidylproline (omega=180) = [protein]-peptidylproline (omega=0)</text>
        <dbReference type="Rhea" id="RHEA:16237"/>
        <dbReference type="Rhea" id="RHEA-COMP:10747"/>
        <dbReference type="Rhea" id="RHEA-COMP:10748"/>
        <dbReference type="ChEBI" id="CHEBI:83833"/>
        <dbReference type="ChEBI" id="CHEBI:83834"/>
        <dbReference type="EC" id="5.2.1.8"/>
    </reaction>
</comment>
<accession>V4RR65</accession>
<comment type="similarity">
    <text evidence="2">Belongs to the PpiC/parvulin rotamase family.</text>
</comment>
<evidence type="ECO:0000313" key="12">
    <source>
        <dbReference type="EMBL" id="ESQ93668.1"/>
    </source>
</evidence>
<evidence type="ECO:0000256" key="4">
    <source>
        <dbReference type="ARBA" id="ARBA00018370"/>
    </source>
</evidence>
<name>V4RR65_9CAUL</name>
<dbReference type="EMBL" id="AWGB01000007">
    <property type="protein sequence ID" value="ESQ93668.1"/>
    <property type="molecule type" value="Genomic_DNA"/>
</dbReference>
<evidence type="ECO:0000256" key="8">
    <source>
        <dbReference type="PROSITE-ProRule" id="PRU00278"/>
    </source>
</evidence>
<feature type="signal peptide" evidence="10">
    <location>
        <begin position="1"/>
        <end position="24"/>
    </location>
</feature>
<dbReference type="PROSITE" id="PS51257">
    <property type="entry name" value="PROKAR_LIPOPROTEIN"/>
    <property type="match status" value="1"/>
</dbReference>
<sequence>MKKRSGLSLLAVIPMIAALSLTLAACNKTTVSNERPPEPGDVAVARIDGETIWTSDVRAEAIAQGQIGPGEPLDITSDLFARTMEEVIDQRLLAKAAMAKGLEKSTTAQRRLRAAHDRILGDMLVENSIDRDIDEKTVKEHYDEQVQLSKQSEEIRTRLILLKSKAEADAALKAIQAGALFEAMAMEKSIDQTTRFNGGDMGYFTTDIMPKAYKGVLATAKAGDTVGPVQTDGGWALLRVEDRRPEQVPTLEEERPIIMRYLIYNQVAGMLNSLRKKAKVEFLIAKPTGGGQQEPDSAPASAEAMSDDGASASAESSSASAVPAKKKVVALSQPLGKATDASTRLIAADPPLPAGKKFFPPASAGHKG</sequence>
<protein>
    <recommendedName>
        <fullName evidence="4">Parvulin-like PPIase</fullName>
        <ecNumber evidence="3">5.2.1.8</ecNumber>
    </recommendedName>
    <alternativeName>
        <fullName evidence="6">Peptidyl-prolyl cis-trans isomerase plp</fullName>
    </alternativeName>
    <alternativeName>
        <fullName evidence="7">Rotamase plp</fullName>
    </alternativeName>
</protein>
<keyword evidence="10" id="KW-0732">Signal</keyword>
<dbReference type="InterPro" id="IPR050245">
    <property type="entry name" value="PrsA_foldase"/>
</dbReference>
<evidence type="ECO:0000256" key="7">
    <source>
        <dbReference type="ARBA" id="ARBA00031484"/>
    </source>
</evidence>
<feature type="domain" description="PpiC" evidence="11">
    <location>
        <begin position="152"/>
        <end position="242"/>
    </location>
</feature>
<dbReference type="InterPro" id="IPR027304">
    <property type="entry name" value="Trigger_fact/SurA_dom_sf"/>
</dbReference>
<keyword evidence="5 8" id="KW-0697">Rotamase</keyword>
<dbReference type="Pfam" id="PF13145">
    <property type="entry name" value="Rotamase_2"/>
    <property type="match status" value="1"/>
</dbReference>
<dbReference type="STRING" id="1121022.GCA_000376105_02027"/>
<dbReference type="InterPro" id="IPR046357">
    <property type="entry name" value="PPIase_dom_sf"/>
</dbReference>
<proteinExistence type="inferred from homology"/>
<dbReference type="GO" id="GO:0003755">
    <property type="term" value="F:peptidyl-prolyl cis-trans isomerase activity"/>
    <property type="evidence" value="ECO:0007669"/>
    <property type="project" value="UniProtKB-KW"/>
</dbReference>
<dbReference type="PROSITE" id="PS50198">
    <property type="entry name" value="PPIC_PPIASE_2"/>
    <property type="match status" value="1"/>
</dbReference>
<reference evidence="12 13" key="1">
    <citation type="journal article" date="2014" name="Nature">
        <title>Sequential evolution of bacterial morphology by co-option of a developmental regulator.</title>
        <authorList>
            <person name="Jiang C."/>
            <person name="Brown P.J."/>
            <person name="Ducret A."/>
            <person name="Brun Y.V."/>
        </authorList>
    </citation>
    <scope>NUCLEOTIDE SEQUENCE [LARGE SCALE GENOMIC DNA]</scope>
    <source>
        <strain evidence="12 13">DSM 16100</strain>
    </source>
</reference>
<evidence type="ECO:0000259" key="11">
    <source>
        <dbReference type="PROSITE" id="PS50198"/>
    </source>
</evidence>
<organism evidence="12 13">
    <name type="scientific">Asticcacaulis benevestitus DSM 16100 = ATCC BAA-896</name>
    <dbReference type="NCBI Taxonomy" id="1121022"/>
    <lineage>
        <taxon>Bacteria</taxon>
        <taxon>Pseudomonadati</taxon>
        <taxon>Pseudomonadota</taxon>
        <taxon>Alphaproteobacteria</taxon>
        <taxon>Caulobacterales</taxon>
        <taxon>Caulobacteraceae</taxon>
        <taxon>Asticcacaulis</taxon>
    </lineage>
</organism>
<dbReference type="Gene3D" id="3.10.50.40">
    <property type="match status" value="1"/>
</dbReference>
<dbReference type="InterPro" id="IPR000297">
    <property type="entry name" value="PPIase_PpiC"/>
</dbReference>
<keyword evidence="8" id="KW-0413">Isomerase</keyword>
<dbReference type="SUPFAM" id="SSF54534">
    <property type="entry name" value="FKBP-like"/>
    <property type="match status" value="1"/>
</dbReference>
<gene>
    <name evidence="12" type="ORF">ABENE_04950</name>
</gene>
<evidence type="ECO:0000256" key="2">
    <source>
        <dbReference type="ARBA" id="ARBA00007656"/>
    </source>
</evidence>
<evidence type="ECO:0000256" key="3">
    <source>
        <dbReference type="ARBA" id="ARBA00013194"/>
    </source>
</evidence>
<evidence type="ECO:0000256" key="6">
    <source>
        <dbReference type="ARBA" id="ARBA00030642"/>
    </source>
</evidence>
<feature type="region of interest" description="Disordered" evidence="9">
    <location>
        <begin position="287"/>
        <end position="368"/>
    </location>
</feature>
<dbReference type="EC" id="5.2.1.8" evidence="3"/>
<comment type="caution">
    <text evidence="12">The sequence shown here is derived from an EMBL/GenBank/DDBJ whole genome shotgun (WGS) entry which is preliminary data.</text>
</comment>
<feature type="compositionally biased region" description="Low complexity" evidence="9">
    <location>
        <begin position="300"/>
        <end position="321"/>
    </location>
</feature>
<dbReference type="eggNOG" id="COG0760">
    <property type="taxonomic scope" value="Bacteria"/>
</dbReference>
<feature type="chain" id="PRO_5007930891" description="Parvulin-like PPIase" evidence="10">
    <location>
        <begin position="25"/>
        <end position="368"/>
    </location>
</feature>
<evidence type="ECO:0000256" key="9">
    <source>
        <dbReference type="SAM" id="MobiDB-lite"/>
    </source>
</evidence>
<dbReference type="RefSeq" id="WP_018081691.1">
    <property type="nucleotide sequence ID" value="NZ_AQWM01000007.1"/>
</dbReference>
<dbReference type="PATRIC" id="fig|1121022.4.peg.984"/>
<evidence type="ECO:0000256" key="10">
    <source>
        <dbReference type="SAM" id="SignalP"/>
    </source>
</evidence>
<evidence type="ECO:0000256" key="5">
    <source>
        <dbReference type="ARBA" id="ARBA00023110"/>
    </source>
</evidence>
<dbReference type="AlphaFoldDB" id="V4RR65"/>
<dbReference type="SUPFAM" id="SSF109998">
    <property type="entry name" value="Triger factor/SurA peptide-binding domain-like"/>
    <property type="match status" value="1"/>
</dbReference>
<dbReference type="OrthoDB" id="14196at2"/>